<sequence>MIESQSTLPAPAADDVSTSILPAGIGKYSAAENLTTEAIAVVGGSKHGAALPAYNARTPKIGVLMLMVQAPSVAQFVRNIGNDVQHPDILAEAQGGLRSPFTLFRIARGRG</sequence>
<dbReference type="Proteomes" id="UP001149079">
    <property type="component" value="Unassembled WGS sequence"/>
</dbReference>
<dbReference type="AlphaFoldDB" id="A0A9W9KXI7"/>
<dbReference type="GeneID" id="81408022"/>
<name>A0A9W9KXI7_9EURO</name>
<evidence type="ECO:0000313" key="2">
    <source>
        <dbReference type="Proteomes" id="UP001149079"/>
    </source>
</evidence>
<keyword evidence="2" id="KW-1185">Reference proteome</keyword>
<dbReference type="RefSeq" id="XP_056518682.1">
    <property type="nucleotide sequence ID" value="XM_056668852.1"/>
</dbReference>
<gene>
    <name evidence="1" type="ORF">N7515_008108</name>
</gene>
<protein>
    <submittedName>
        <fullName evidence="1">Uncharacterized protein</fullName>
    </submittedName>
</protein>
<organism evidence="1 2">
    <name type="scientific">Penicillium bovifimosum</name>
    <dbReference type="NCBI Taxonomy" id="126998"/>
    <lineage>
        <taxon>Eukaryota</taxon>
        <taxon>Fungi</taxon>
        <taxon>Dikarya</taxon>
        <taxon>Ascomycota</taxon>
        <taxon>Pezizomycotina</taxon>
        <taxon>Eurotiomycetes</taxon>
        <taxon>Eurotiomycetidae</taxon>
        <taxon>Eurotiales</taxon>
        <taxon>Aspergillaceae</taxon>
        <taxon>Penicillium</taxon>
    </lineage>
</organism>
<accession>A0A9W9KXI7</accession>
<reference evidence="1" key="2">
    <citation type="journal article" date="2023" name="IMA Fungus">
        <title>Comparative genomic study of the Penicillium genus elucidates a diverse pangenome and 15 lateral gene transfer events.</title>
        <authorList>
            <person name="Petersen C."/>
            <person name="Sorensen T."/>
            <person name="Nielsen M.R."/>
            <person name="Sondergaard T.E."/>
            <person name="Sorensen J.L."/>
            <person name="Fitzpatrick D.A."/>
            <person name="Frisvad J.C."/>
            <person name="Nielsen K.L."/>
        </authorList>
    </citation>
    <scope>NUCLEOTIDE SEQUENCE</scope>
    <source>
        <strain evidence="1">IBT 22155</strain>
    </source>
</reference>
<proteinExistence type="predicted"/>
<evidence type="ECO:0000313" key="1">
    <source>
        <dbReference type="EMBL" id="KAJ5124283.1"/>
    </source>
</evidence>
<comment type="caution">
    <text evidence="1">The sequence shown here is derived from an EMBL/GenBank/DDBJ whole genome shotgun (WGS) entry which is preliminary data.</text>
</comment>
<reference evidence="1" key="1">
    <citation type="submission" date="2022-11" db="EMBL/GenBank/DDBJ databases">
        <authorList>
            <person name="Petersen C."/>
        </authorList>
    </citation>
    <scope>NUCLEOTIDE SEQUENCE</scope>
    <source>
        <strain evidence="1">IBT 22155</strain>
    </source>
</reference>
<dbReference type="EMBL" id="JAPQKL010000006">
    <property type="protein sequence ID" value="KAJ5124283.1"/>
    <property type="molecule type" value="Genomic_DNA"/>
</dbReference>